<gene>
    <name evidence="2" type="ORF">GLOINDRAFT_1971</name>
</gene>
<dbReference type="AlphaFoldDB" id="U9UK36"/>
<evidence type="ECO:0000256" key="1">
    <source>
        <dbReference type="SAM" id="Coils"/>
    </source>
</evidence>
<dbReference type="HOGENOM" id="CLU_135777_0_0_1"/>
<proteinExistence type="predicted"/>
<organism evidence="2">
    <name type="scientific">Rhizophagus irregularis (strain DAOM 181602 / DAOM 197198 / MUCL 43194)</name>
    <name type="common">Arbuscular mycorrhizal fungus</name>
    <name type="synonym">Glomus intraradices</name>
    <dbReference type="NCBI Taxonomy" id="747089"/>
    <lineage>
        <taxon>Eukaryota</taxon>
        <taxon>Fungi</taxon>
        <taxon>Fungi incertae sedis</taxon>
        <taxon>Mucoromycota</taxon>
        <taxon>Glomeromycotina</taxon>
        <taxon>Glomeromycetes</taxon>
        <taxon>Glomerales</taxon>
        <taxon>Glomeraceae</taxon>
        <taxon>Rhizophagus</taxon>
    </lineage>
</organism>
<accession>U9UK36</accession>
<name>U9UK36_RHIID</name>
<feature type="coiled-coil region" evidence="1">
    <location>
        <begin position="22"/>
        <end position="56"/>
    </location>
</feature>
<reference evidence="2" key="1">
    <citation type="submission" date="2013-07" db="EMBL/GenBank/DDBJ databases">
        <title>The genome of an arbuscular mycorrhizal fungus provides insights into the evolution of the oldest plant symbiosis.</title>
        <authorList>
            <consortium name="DOE Joint Genome Institute"/>
            <person name="Tisserant E."/>
            <person name="Malbreil M."/>
            <person name="Kuo A."/>
            <person name="Kohler A."/>
            <person name="Symeonidi A."/>
            <person name="Balestrini R."/>
            <person name="Charron P."/>
            <person name="Duensing N."/>
            <person name="Frei-dit-Frey N."/>
            <person name="Gianinazzi-Pearson V."/>
            <person name="Gilbert B."/>
            <person name="Handa Y."/>
            <person name="Hijri M."/>
            <person name="Kaul R."/>
            <person name="Kawaguchi M."/>
            <person name="Krajinski F."/>
            <person name="Lammers P."/>
            <person name="Lapierre D."/>
            <person name="Masclaux F.G."/>
            <person name="Murat C."/>
            <person name="Morin E."/>
            <person name="Ndikumana S."/>
            <person name="Pagni M."/>
            <person name="Petitpierre D."/>
            <person name="Requena N."/>
            <person name="Rosikiewicz P."/>
            <person name="Riley R."/>
            <person name="Saito K."/>
            <person name="San Clemente H."/>
            <person name="Shapiro H."/>
            <person name="van Tuinen D."/>
            <person name="Becard G."/>
            <person name="Bonfante P."/>
            <person name="Paszkowski U."/>
            <person name="Shachar-Hill Y."/>
            <person name="Young J.P."/>
            <person name="Sanders I.R."/>
            <person name="Henrissat B."/>
            <person name="Rensing S.A."/>
            <person name="Grigoriev I.V."/>
            <person name="Corradi N."/>
            <person name="Roux C."/>
            <person name="Martin F."/>
        </authorList>
    </citation>
    <scope>NUCLEOTIDE SEQUENCE</scope>
    <source>
        <strain evidence="2">DAOM 197198</strain>
    </source>
</reference>
<keyword evidence="1" id="KW-0175">Coiled coil</keyword>
<dbReference type="EMBL" id="KI277045">
    <property type="protein sequence ID" value="ESA20745.1"/>
    <property type="molecule type" value="Genomic_DNA"/>
</dbReference>
<evidence type="ECO:0000313" key="2">
    <source>
        <dbReference type="EMBL" id="ESA20745.1"/>
    </source>
</evidence>
<sequence>MARMELTDQKHLSDSIARSKKKSELEKKLDNYHSEYNSFKKMVRRLERNKEDLYVQLLDECVDRETVIDLIHKTVPILINEKSKGSAYLSEFSEDSDSVEIIERSYGYWVREEKAVPHAFAPLAKQRRRARPRKVKRVVV</sequence>
<dbReference type="VEuPathDB" id="FungiDB:RhiirFUN_019960"/>
<protein>
    <submittedName>
        <fullName evidence="2">Uncharacterized protein</fullName>
    </submittedName>
</protein>